<dbReference type="InterPro" id="IPR021261">
    <property type="entry name" value="GPCAT"/>
</dbReference>
<protein>
    <recommendedName>
        <fullName evidence="3">Glycerophosphocholine acyltransferase 1</fullName>
    </recommendedName>
</protein>
<evidence type="ECO:0000256" key="3">
    <source>
        <dbReference type="ARBA" id="ARBA00019082"/>
    </source>
</evidence>
<feature type="compositionally biased region" description="Low complexity" evidence="13">
    <location>
        <begin position="27"/>
        <end position="36"/>
    </location>
</feature>
<evidence type="ECO:0000256" key="11">
    <source>
        <dbReference type="ARBA" id="ARBA00023264"/>
    </source>
</evidence>
<keyword evidence="5" id="KW-0808">Transferase</keyword>
<feature type="transmembrane region" description="Helical" evidence="14">
    <location>
        <begin position="382"/>
        <end position="404"/>
    </location>
</feature>
<evidence type="ECO:0000256" key="10">
    <source>
        <dbReference type="ARBA" id="ARBA00023209"/>
    </source>
</evidence>
<dbReference type="GO" id="GO:0006656">
    <property type="term" value="P:phosphatidylcholine biosynthetic process"/>
    <property type="evidence" value="ECO:0007669"/>
    <property type="project" value="TreeGrafter"/>
</dbReference>
<evidence type="ECO:0000256" key="7">
    <source>
        <dbReference type="ARBA" id="ARBA00022989"/>
    </source>
</evidence>
<dbReference type="GO" id="GO:0016746">
    <property type="term" value="F:acyltransferase activity"/>
    <property type="evidence" value="ECO:0007669"/>
    <property type="project" value="UniProtKB-KW"/>
</dbReference>
<feature type="region of interest" description="Disordered" evidence="13">
    <location>
        <begin position="448"/>
        <end position="519"/>
    </location>
</feature>
<evidence type="ECO:0000256" key="1">
    <source>
        <dbReference type="ARBA" id="ARBA00004141"/>
    </source>
</evidence>
<feature type="compositionally biased region" description="Basic and acidic residues" evidence="13">
    <location>
        <begin position="462"/>
        <end position="502"/>
    </location>
</feature>
<evidence type="ECO:0000256" key="13">
    <source>
        <dbReference type="SAM" id="MobiDB-lite"/>
    </source>
</evidence>
<dbReference type="EMBL" id="JAVRRJ010000001">
    <property type="protein sequence ID" value="KAK5090761.1"/>
    <property type="molecule type" value="Genomic_DNA"/>
</dbReference>
<feature type="region of interest" description="Disordered" evidence="13">
    <location>
        <begin position="1"/>
        <end position="63"/>
    </location>
</feature>
<evidence type="ECO:0000256" key="14">
    <source>
        <dbReference type="SAM" id="Phobius"/>
    </source>
</evidence>
<comment type="similarity">
    <text evidence="2">Belongs to the GPC1 family.</text>
</comment>
<organism evidence="15 16">
    <name type="scientific">Lithohypha guttulata</name>
    <dbReference type="NCBI Taxonomy" id="1690604"/>
    <lineage>
        <taxon>Eukaryota</taxon>
        <taxon>Fungi</taxon>
        <taxon>Dikarya</taxon>
        <taxon>Ascomycota</taxon>
        <taxon>Pezizomycotina</taxon>
        <taxon>Eurotiomycetes</taxon>
        <taxon>Chaetothyriomycetidae</taxon>
        <taxon>Chaetothyriales</taxon>
        <taxon>Trichomeriaceae</taxon>
        <taxon>Lithohypha</taxon>
    </lineage>
</organism>
<reference evidence="15 16" key="1">
    <citation type="submission" date="2023-08" db="EMBL/GenBank/DDBJ databases">
        <title>Black Yeasts Isolated from many extreme environments.</title>
        <authorList>
            <person name="Coleine C."/>
            <person name="Stajich J.E."/>
            <person name="Selbmann L."/>
        </authorList>
    </citation>
    <scope>NUCLEOTIDE SEQUENCE [LARGE SCALE GENOMIC DNA]</scope>
    <source>
        <strain evidence="15 16">CCFEE 5910</strain>
    </source>
</reference>
<dbReference type="Pfam" id="PF10998">
    <property type="entry name" value="DUF2838"/>
    <property type="match status" value="1"/>
</dbReference>
<dbReference type="PANTHER" id="PTHR31201:SF1">
    <property type="entry name" value="GLYCEROPHOSPHOCHOLINE ACYLTRANSFERASE 1"/>
    <property type="match status" value="1"/>
</dbReference>
<evidence type="ECO:0000256" key="6">
    <source>
        <dbReference type="ARBA" id="ARBA00022692"/>
    </source>
</evidence>
<evidence type="ECO:0000313" key="15">
    <source>
        <dbReference type="EMBL" id="KAK5090761.1"/>
    </source>
</evidence>
<keyword evidence="11" id="KW-1208">Phospholipid metabolism</keyword>
<keyword evidence="8" id="KW-0443">Lipid metabolism</keyword>
<evidence type="ECO:0000313" key="16">
    <source>
        <dbReference type="Proteomes" id="UP001309876"/>
    </source>
</evidence>
<keyword evidence="10" id="KW-0594">Phospholipid biosynthesis</keyword>
<keyword evidence="7 14" id="KW-1133">Transmembrane helix</keyword>
<evidence type="ECO:0000256" key="12">
    <source>
        <dbReference type="ARBA" id="ARBA00023315"/>
    </source>
</evidence>
<comment type="subcellular location">
    <subcellularLocation>
        <location evidence="1">Membrane</location>
        <topology evidence="1">Multi-pass membrane protein</topology>
    </subcellularLocation>
</comment>
<keyword evidence="12" id="KW-0012">Acyltransferase</keyword>
<feature type="transmembrane region" description="Helical" evidence="14">
    <location>
        <begin position="173"/>
        <end position="190"/>
    </location>
</feature>
<name>A0AAN7TD98_9EURO</name>
<evidence type="ECO:0000256" key="2">
    <source>
        <dbReference type="ARBA" id="ARBA00006675"/>
    </source>
</evidence>
<evidence type="ECO:0000256" key="5">
    <source>
        <dbReference type="ARBA" id="ARBA00022679"/>
    </source>
</evidence>
<feature type="transmembrane region" description="Helical" evidence="14">
    <location>
        <begin position="315"/>
        <end position="338"/>
    </location>
</feature>
<evidence type="ECO:0000256" key="4">
    <source>
        <dbReference type="ARBA" id="ARBA00022516"/>
    </source>
</evidence>
<proteinExistence type="inferred from homology"/>
<keyword evidence="9 14" id="KW-0472">Membrane</keyword>
<gene>
    <name evidence="15" type="ORF">LTR05_000937</name>
</gene>
<feature type="transmembrane region" description="Helical" evidence="14">
    <location>
        <begin position="196"/>
        <end position="214"/>
    </location>
</feature>
<accession>A0AAN7TD98</accession>
<dbReference type="AlphaFoldDB" id="A0AAN7TD98"/>
<keyword evidence="6 14" id="KW-0812">Transmembrane</keyword>
<keyword evidence="4" id="KW-0444">Lipid biosynthesis</keyword>
<feature type="compositionally biased region" description="Low complexity" evidence="13">
    <location>
        <begin position="46"/>
        <end position="60"/>
    </location>
</feature>
<dbReference type="PANTHER" id="PTHR31201">
    <property type="entry name" value="OS01G0585100 PROTEIN"/>
    <property type="match status" value="1"/>
</dbReference>
<keyword evidence="16" id="KW-1185">Reference proteome</keyword>
<dbReference type="GO" id="GO:0016020">
    <property type="term" value="C:membrane"/>
    <property type="evidence" value="ECO:0007669"/>
    <property type="project" value="UniProtKB-SubCell"/>
</dbReference>
<dbReference type="Proteomes" id="UP001309876">
    <property type="component" value="Unassembled WGS sequence"/>
</dbReference>
<feature type="transmembrane region" description="Helical" evidence="14">
    <location>
        <begin position="410"/>
        <end position="428"/>
    </location>
</feature>
<sequence length="519" mass="59933">MSTPSEPTRKKSEPSIPEDDSASQFLSTTSTTDSTDANSYMEPLTPGYLSSAPGSPPLLSRNNSSYFSRDDMIDETPPDRLTIFDVFDNLALPNRLEKWQLALSAQKDRLAKQQQKIRSQGTSARDKAVAEWRKRVPTADERLAKYRRRMKTSLDNVNKRWTETVTITTREKISFMSAVFNIFISGYLIGVMPQRFYWWFTIQFAYFMPIRFYTYHRKGYHYFLADLCYFVNALSKRLFISTYCLTYGNNAVAIVMWRNSLVFHSFDKVTSLFIHLMPPVVLHCLVHLTPPDLLHDRFPAIFNIKYSPPGSPEHYSLLAMLTWATLPYALWQLSYHFLITVRRRDQIAAGRPTSFTWLRKSYAKTWIGKIVLALPDALQEPAFMFIQYSYACLTIIPCPIWFWYRWASAGFLLFVFGWSVWNGANYYMDVFGKKFQKELEQMKKEMARMQNSPGMTPAADPIVDKEGEKDVDKIPMLDEEKKKKEGIIKDEKNGPPADDHPADTAGAIMESVEKLLDST</sequence>
<comment type="caution">
    <text evidence="15">The sequence shown here is derived from an EMBL/GenBank/DDBJ whole genome shotgun (WGS) entry which is preliminary data.</text>
</comment>
<evidence type="ECO:0000256" key="8">
    <source>
        <dbReference type="ARBA" id="ARBA00023098"/>
    </source>
</evidence>
<evidence type="ECO:0000256" key="9">
    <source>
        <dbReference type="ARBA" id="ARBA00023136"/>
    </source>
</evidence>